<dbReference type="OrthoDB" id="511967at2"/>
<dbReference type="EMBL" id="LMTZ01000127">
    <property type="protein sequence ID" value="KST64171.1"/>
    <property type="molecule type" value="Genomic_DNA"/>
</dbReference>
<evidence type="ECO:0000256" key="1">
    <source>
        <dbReference type="SAM" id="MobiDB-lite"/>
    </source>
</evidence>
<protein>
    <submittedName>
        <fullName evidence="3">Uncharacterized protein</fullName>
    </submittedName>
</protein>
<feature type="compositionally biased region" description="Polar residues" evidence="1">
    <location>
        <begin position="32"/>
        <end position="67"/>
    </location>
</feature>
<evidence type="ECO:0000313" key="4">
    <source>
        <dbReference type="Proteomes" id="UP000053372"/>
    </source>
</evidence>
<dbReference type="RefSeq" id="WP_036268663.1">
    <property type="nucleotide sequence ID" value="NZ_LMTZ01000127.1"/>
</dbReference>
<feature type="region of interest" description="Disordered" evidence="1">
    <location>
        <begin position="28"/>
        <end position="98"/>
    </location>
</feature>
<comment type="caution">
    <text evidence="3">The sequence shown here is derived from an EMBL/GenBank/DDBJ whole genome shotgun (WGS) entry which is preliminary data.</text>
</comment>
<sequence>MRTNLCEILFSLGLLVFTTFGCNKDAIETGRNDTQTNNAVKASTVSQKQNSLSNDANTTQAKQSKPITSKPGKSKTGTIIGPAFDCDNDGQADDSRVDYDGDGIPDECVIGDEKPPIQAQIDLSSHQSVVAFLDRLTKNCQETEKIQKYTKYTVCTINGKPVKASESNVELGDGLAYWFEKGKVRAVKILHTEELFIFDERDNLAGVFFYDFNSNKMKTVAAITDEQIRRFPLKSRRDTYKNILKVFNL</sequence>
<accession>A0A0V7ZI69</accession>
<dbReference type="EMBL" id="LMTZ01000136">
    <property type="protein sequence ID" value="KST63597.1"/>
    <property type="molecule type" value="Genomic_DNA"/>
</dbReference>
<name>A0A0V7ZI69_9CYAN</name>
<proteinExistence type="predicted"/>
<dbReference type="PROSITE" id="PS51257">
    <property type="entry name" value="PROKAR_LIPOPROTEIN"/>
    <property type="match status" value="1"/>
</dbReference>
<reference evidence="3 4" key="1">
    <citation type="journal article" date="2015" name="Genome Announc.">
        <title>Draft Genome of the Euendolithic (true boring) Cyanobacterium Mastigocoleus testarum strain BC008.</title>
        <authorList>
            <person name="Guida B.S."/>
            <person name="Garcia-Pichel F."/>
        </authorList>
    </citation>
    <scope>NUCLEOTIDE SEQUENCE [LARGE SCALE GENOMIC DNA]</scope>
    <source>
        <strain evidence="3 4">BC008</strain>
    </source>
</reference>
<gene>
    <name evidence="2" type="ORF">BC008_14150</name>
    <name evidence="3" type="ORF">BC008_16150</name>
</gene>
<dbReference type="AlphaFoldDB" id="A0A0V7ZI69"/>
<keyword evidence="4" id="KW-1185">Reference proteome</keyword>
<dbReference type="Proteomes" id="UP000053372">
    <property type="component" value="Unassembled WGS sequence"/>
</dbReference>
<evidence type="ECO:0000313" key="2">
    <source>
        <dbReference type="EMBL" id="KST63597.1"/>
    </source>
</evidence>
<evidence type="ECO:0000313" key="3">
    <source>
        <dbReference type="EMBL" id="KST64171.1"/>
    </source>
</evidence>
<organism evidence="3 4">
    <name type="scientific">Mastigocoleus testarum BC008</name>
    <dbReference type="NCBI Taxonomy" id="371196"/>
    <lineage>
        <taxon>Bacteria</taxon>
        <taxon>Bacillati</taxon>
        <taxon>Cyanobacteriota</taxon>
        <taxon>Cyanophyceae</taxon>
        <taxon>Nostocales</taxon>
        <taxon>Hapalosiphonaceae</taxon>
        <taxon>Mastigocoleus</taxon>
    </lineage>
</organism>